<protein>
    <recommendedName>
        <fullName evidence="2">TERF1-interacting nuclear factor 2 N-terminal domain-containing protein</fullName>
    </recommendedName>
</protein>
<evidence type="ECO:0000313" key="1">
    <source>
        <dbReference type="Ensembl" id="ENSSPAP00000031218.1"/>
    </source>
</evidence>
<dbReference type="AlphaFoldDB" id="A0A3B5BCN6"/>
<evidence type="ECO:0008006" key="2">
    <source>
        <dbReference type="Google" id="ProtNLM"/>
    </source>
</evidence>
<dbReference type="GeneTree" id="ENSGT01060000248721"/>
<organism evidence="1">
    <name type="scientific">Stegastes partitus</name>
    <name type="common">bicolor damselfish</name>
    <dbReference type="NCBI Taxonomy" id="144197"/>
    <lineage>
        <taxon>Eukaryota</taxon>
        <taxon>Metazoa</taxon>
        <taxon>Chordata</taxon>
        <taxon>Craniata</taxon>
        <taxon>Vertebrata</taxon>
        <taxon>Euteleostomi</taxon>
        <taxon>Actinopterygii</taxon>
        <taxon>Neopterygii</taxon>
        <taxon>Teleostei</taxon>
        <taxon>Neoteleostei</taxon>
        <taxon>Acanthomorphata</taxon>
        <taxon>Ovalentaria</taxon>
        <taxon>Pomacentridae</taxon>
        <taxon>Stegastes</taxon>
    </lineage>
</organism>
<dbReference type="Ensembl" id="ENSSPAT00000031718.1">
    <property type="protein sequence ID" value="ENSSPAP00000031218.1"/>
    <property type="gene ID" value="ENSSPAG00000023405.1"/>
</dbReference>
<proteinExistence type="predicted"/>
<accession>A0A3B5BCN6</accession>
<sequence>PRTPASASPSPWLRVASARVYAIVRSRDVQRFEAAMGFLDAIYRLLPGLVAAIKHMKILFGLKTLKTRLLLEYENAESL</sequence>
<name>A0A3B5BCN6_9TELE</name>
<reference evidence="1" key="1">
    <citation type="submission" date="2023-09" db="UniProtKB">
        <authorList>
            <consortium name="Ensembl"/>
        </authorList>
    </citation>
    <scope>IDENTIFICATION</scope>
</reference>